<dbReference type="OrthoDB" id="5516926at2"/>
<dbReference type="PANTHER" id="PTHR36456:SF1">
    <property type="entry name" value="UPF0232 PROTEIN SCO3875"/>
    <property type="match status" value="1"/>
</dbReference>
<name>A0A1S1QUL6_9ACTN</name>
<feature type="compositionally biased region" description="Basic and acidic residues" evidence="1">
    <location>
        <begin position="1"/>
        <end position="15"/>
    </location>
</feature>
<comment type="caution">
    <text evidence="2">The sequence shown here is derived from an EMBL/GenBank/DDBJ whole genome shotgun (WGS) entry which is preliminary data.</text>
</comment>
<evidence type="ECO:0000256" key="1">
    <source>
        <dbReference type="SAM" id="MobiDB-lite"/>
    </source>
</evidence>
<proteinExistence type="predicted"/>
<protein>
    <recommendedName>
        <fullName evidence="4">RNA-binding protein containing Zn ribbon</fullName>
    </recommendedName>
</protein>
<dbReference type="InterPro" id="IPR007922">
    <property type="entry name" value="DciA-like"/>
</dbReference>
<evidence type="ECO:0008006" key="4">
    <source>
        <dbReference type="Google" id="ProtNLM"/>
    </source>
</evidence>
<feature type="compositionally biased region" description="Gly residues" evidence="1">
    <location>
        <begin position="42"/>
        <end position="53"/>
    </location>
</feature>
<dbReference type="PANTHER" id="PTHR36456">
    <property type="entry name" value="UPF0232 PROTEIN SCO3875"/>
    <property type="match status" value="1"/>
</dbReference>
<keyword evidence="3" id="KW-1185">Reference proteome</keyword>
<accession>A0A1S1QUL6</accession>
<dbReference type="EMBL" id="MBLM01000109">
    <property type="protein sequence ID" value="OHV38393.1"/>
    <property type="molecule type" value="Genomic_DNA"/>
</dbReference>
<reference evidence="3" key="1">
    <citation type="submission" date="2016-07" db="EMBL/GenBank/DDBJ databases">
        <title>Sequence Frankia sp. strain CcI1.17.</title>
        <authorList>
            <person name="Ghodhbane-Gtari F."/>
            <person name="Swanson E."/>
            <person name="Gueddou A."/>
            <person name="Morris K."/>
            <person name="Hezbri K."/>
            <person name="Ktari A."/>
            <person name="Nouioui I."/>
            <person name="Abebe-Akele F."/>
            <person name="Simpson S."/>
            <person name="Thomas K."/>
            <person name="Gtari M."/>
            <person name="Tisa L.S."/>
            <person name="Hurst S."/>
        </authorList>
    </citation>
    <scope>NUCLEOTIDE SEQUENCE [LARGE SCALE GENOMIC DNA]</scope>
    <source>
        <strain evidence="3">Cc1.17</strain>
    </source>
</reference>
<evidence type="ECO:0000313" key="3">
    <source>
        <dbReference type="Proteomes" id="UP000179627"/>
    </source>
</evidence>
<dbReference type="Proteomes" id="UP000179627">
    <property type="component" value="Unassembled WGS sequence"/>
</dbReference>
<dbReference type="AlphaFoldDB" id="A0A1S1QUL6"/>
<gene>
    <name evidence="2" type="ORF">CC117_15185</name>
</gene>
<evidence type="ECO:0000313" key="2">
    <source>
        <dbReference type="EMBL" id="OHV38393.1"/>
    </source>
</evidence>
<dbReference type="Pfam" id="PF05258">
    <property type="entry name" value="DciA"/>
    <property type="match status" value="1"/>
</dbReference>
<feature type="region of interest" description="Disordered" evidence="1">
    <location>
        <begin position="1"/>
        <end position="85"/>
    </location>
</feature>
<sequence>MLARAKRDARARDQNRFGPRQGRSSGGSGAPAGAGADSVDGDGTGDAAGGHGYGSRRGRRGQERPGDPPPRPRLPGIAPPGREWRTPMAFGSAVARLVAERGWQTQTTDASVLARWDVLVGPDIAAHCTPVSLRDGELELVAESTAWATQLRMLSRQILGILRRELGPHVVRHITVRGPAAPSWSRGGMSAQGGRGPRDTYG</sequence>
<feature type="region of interest" description="Disordered" evidence="1">
    <location>
        <begin position="179"/>
        <end position="202"/>
    </location>
</feature>
<organism evidence="2 3">
    <name type="scientific">Parafrankia colletiae</name>
    <dbReference type="NCBI Taxonomy" id="573497"/>
    <lineage>
        <taxon>Bacteria</taxon>
        <taxon>Bacillati</taxon>
        <taxon>Actinomycetota</taxon>
        <taxon>Actinomycetes</taxon>
        <taxon>Frankiales</taxon>
        <taxon>Frankiaceae</taxon>
        <taxon>Parafrankia</taxon>
    </lineage>
</organism>